<gene>
    <name evidence="2" type="ORF">PSON_ATCC_30995.1.T0440163</name>
</gene>
<dbReference type="EMBL" id="CAJJDN010000044">
    <property type="protein sequence ID" value="CAD8082980.1"/>
    <property type="molecule type" value="Genomic_DNA"/>
</dbReference>
<accession>A0A8S1MS26</accession>
<keyword evidence="1" id="KW-0812">Transmembrane</keyword>
<dbReference type="OrthoDB" id="2747330at2759"/>
<dbReference type="AlphaFoldDB" id="A0A8S1MS26"/>
<protein>
    <recommendedName>
        <fullName evidence="4">Transmembrane protein</fullName>
    </recommendedName>
</protein>
<comment type="caution">
    <text evidence="2">The sequence shown here is derived from an EMBL/GenBank/DDBJ whole genome shotgun (WGS) entry which is preliminary data.</text>
</comment>
<evidence type="ECO:0000313" key="2">
    <source>
        <dbReference type="EMBL" id="CAD8082980.1"/>
    </source>
</evidence>
<evidence type="ECO:0000313" key="3">
    <source>
        <dbReference type="Proteomes" id="UP000692954"/>
    </source>
</evidence>
<feature type="transmembrane region" description="Helical" evidence="1">
    <location>
        <begin position="166"/>
        <end position="185"/>
    </location>
</feature>
<name>A0A8S1MS26_9CILI</name>
<reference evidence="2" key="1">
    <citation type="submission" date="2021-01" db="EMBL/GenBank/DDBJ databases">
        <authorList>
            <consortium name="Genoscope - CEA"/>
            <person name="William W."/>
        </authorList>
    </citation>
    <scope>NUCLEOTIDE SEQUENCE</scope>
</reference>
<keyword evidence="1" id="KW-0472">Membrane</keyword>
<evidence type="ECO:0000256" key="1">
    <source>
        <dbReference type="SAM" id="Phobius"/>
    </source>
</evidence>
<evidence type="ECO:0008006" key="4">
    <source>
        <dbReference type="Google" id="ProtNLM"/>
    </source>
</evidence>
<feature type="transmembrane region" description="Helical" evidence="1">
    <location>
        <begin position="13"/>
        <end position="29"/>
    </location>
</feature>
<keyword evidence="3" id="KW-1185">Reference proteome</keyword>
<dbReference type="Proteomes" id="UP000692954">
    <property type="component" value="Unassembled WGS sequence"/>
</dbReference>
<proteinExistence type="predicted"/>
<sequence>MWIQFTHQFYMDVQIQDMIMLIFMLAILLKSNQVQQILEVQQQVSLVMLINKKPNVEFIWMIILIERNHQLMKNQIAKVNLERIHLSFIQINFNIQINEVLRKQSKINREYYNVIFGDLLMDIQNSQNDSISKKDVSMRSVFGCTIRETNLFKTYLRKFIFQFLKLLKHLLLLLYLSSISYLFYISEEEKSLNR</sequence>
<organism evidence="2 3">
    <name type="scientific">Paramecium sonneborni</name>
    <dbReference type="NCBI Taxonomy" id="65129"/>
    <lineage>
        <taxon>Eukaryota</taxon>
        <taxon>Sar</taxon>
        <taxon>Alveolata</taxon>
        <taxon>Ciliophora</taxon>
        <taxon>Intramacronucleata</taxon>
        <taxon>Oligohymenophorea</taxon>
        <taxon>Peniculida</taxon>
        <taxon>Parameciidae</taxon>
        <taxon>Paramecium</taxon>
    </lineage>
</organism>
<keyword evidence="1" id="KW-1133">Transmembrane helix</keyword>